<dbReference type="SMART" id="SM00866">
    <property type="entry name" value="UTRA"/>
    <property type="match status" value="1"/>
</dbReference>
<feature type="domain" description="HTH gntR-type" evidence="4">
    <location>
        <begin position="8"/>
        <end position="75"/>
    </location>
</feature>
<dbReference type="PANTHER" id="PTHR44846">
    <property type="entry name" value="MANNOSYL-D-GLYCERATE TRANSPORT/METABOLISM SYSTEM REPRESSOR MNGR-RELATED"/>
    <property type="match status" value="1"/>
</dbReference>
<evidence type="ECO:0000256" key="2">
    <source>
        <dbReference type="ARBA" id="ARBA00023125"/>
    </source>
</evidence>
<gene>
    <name evidence="5" type="ORF">KHM83_13235</name>
</gene>
<dbReference type="Proteomes" id="UP000746471">
    <property type="component" value="Unassembled WGS sequence"/>
</dbReference>
<accession>A0ABS5PRE4</accession>
<dbReference type="CDD" id="cd07377">
    <property type="entry name" value="WHTH_GntR"/>
    <property type="match status" value="1"/>
</dbReference>
<dbReference type="InterPro" id="IPR028978">
    <property type="entry name" value="Chorismate_lyase_/UTRA_dom_sf"/>
</dbReference>
<dbReference type="InterPro" id="IPR050679">
    <property type="entry name" value="Bact_HTH_transcr_reg"/>
</dbReference>
<dbReference type="Pfam" id="PF07702">
    <property type="entry name" value="UTRA"/>
    <property type="match status" value="1"/>
</dbReference>
<dbReference type="RefSeq" id="WP_213237504.1">
    <property type="nucleotide sequence ID" value="NZ_JAHBCL010000023.1"/>
</dbReference>
<evidence type="ECO:0000259" key="4">
    <source>
        <dbReference type="PROSITE" id="PS50949"/>
    </source>
</evidence>
<comment type="caution">
    <text evidence="5">The sequence shown here is derived from an EMBL/GenBank/DDBJ whole genome shotgun (WGS) entry which is preliminary data.</text>
</comment>
<dbReference type="SUPFAM" id="SSF46785">
    <property type="entry name" value="Winged helix' DNA-binding domain"/>
    <property type="match status" value="1"/>
</dbReference>
<dbReference type="Gene3D" id="1.10.10.10">
    <property type="entry name" value="Winged helix-like DNA-binding domain superfamily/Winged helix DNA-binding domain"/>
    <property type="match status" value="1"/>
</dbReference>
<sequence length="241" mass="27507">MVNRMSDVPMYIQIAEILRDEIERHKDESIPIAPQKELVDRFDVSLITVRKALQVLEEEGRIVRKAGKGTFSVGKVYRDNLSELKTVSGIVSKGEGTTVRVLHMKRMRVDNMVKPEILEALGSECLYVLRLHENAGEPTTLSEIFIPVKYADLFTAERIEMTTTYEIFVKYGHLILGNGMQTIRANKANSLVAKHLNVMVGSPVLQIERCAYDASGIPFEYIKIYYEYSKFEMNINMKLKI</sequence>
<evidence type="ECO:0000256" key="3">
    <source>
        <dbReference type="ARBA" id="ARBA00023163"/>
    </source>
</evidence>
<dbReference type="InterPro" id="IPR000524">
    <property type="entry name" value="Tscrpt_reg_HTH_GntR"/>
</dbReference>
<reference evidence="5 6" key="1">
    <citation type="submission" date="2021-05" db="EMBL/GenBank/DDBJ databases">
        <title>Fusibacter ferrireducens sp. nov., an anaerobic, sulfur- and Fe-reducing bacterium isolated from the mangrove sediment.</title>
        <authorList>
            <person name="Qiu D."/>
        </authorList>
    </citation>
    <scope>NUCLEOTIDE SEQUENCE [LARGE SCALE GENOMIC DNA]</scope>
    <source>
        <strain evidence="5 6">DSM 12116</strain>
    </source>
</reference>
<dbReference type="InterPro" id="IPR036388">
    <property type="entry name" value="WH-like_DNA-bd_sf"/>
</dbReference>
<dbReference type="Gene3D" id="3.40.1410.10">
    <property type="entry name" value="Chorismate lyase-like"/>
    <property type="match status" value="1"/>
</dbReference>
<evidence type="ECO:0000313" key="5">
    <source>
        <dbReference type="EMBL" id="MBS7527643.1"/>
    </source>
</evidence>
<proteinExistence type="predicted"/>
<keyword evidence="2" id="KW-0238">DNA-binding</keyword>
<evidence type="ECO:0000313" key="6">
    <source>
        <dbReference type="Proteomes" id="UP000746471"/>
    </source>
</evidence>
<dbReference type="InterPro" id="IPR036390">
    <property type="entry name" value="WH_DNA-bd_sf"/>
</dbReference>
<dbReference type="SUPFAM" id="SSF64288">
    <property type="entry name" value="Chorismate lyase-like"/>
    <property type="match status" value="1"/>
</dbReference>
<keyword evidence="6" id="KW-1185">Reference proteome</keyword>
<dbReference type="PROSITE" id="PS50949">
    <property type="entry name" value="HTH_GNTR"/>
    <property type="match status" value="1"/>
</dbReference>
<dbReference type="EMBL" id="JAHBCL010000023">
    <property type="protein sequence ID" value="MBS7527643.1"/>
    <property type="molecule type" value="Genomic_DNA"/>
</dbReference>
<evidence type="ECO:0000256" key="1">
    <source>
        <dbReference type="ARBA" id="ARBA00023015"/>
    </source>
</evidence>
<keyword evidence="3" id="KW-0804">Transcription</keyword>
<dbReference type="PANTHER" id="PTHR44846:SF1">
    <property type="entry name" value="MANNOSYL-D-GLYCERATE TRANSPORT_METABOLISM SYSTEM REPRESSOR MNGR-RELATED"/>
    <property type="match status" value="1"/>
</dbReference>
<dbReference type="Pfam" id="PF00392">
    <property type="entry name" value="GntR"/>
    <property type="match status" value="1"/>
</dbReference>
<dbReference type="SMART" id="SM00345">
    <property type="entry name" value="HTH_GNTR"/>
    <property type="match status" value="1"/>
</dbReference>
<protein>
    <submittedName>
        <fullName evidence="5">GntR family transcriptional regulator</fullName>
    </submittedName>
</protein>
<organism evidence="5 6">
    <name type="scientific">Fusibacter paucivorans</name>
    <dbReference type="NCBI Taxonomy" id="76009"/>
    <lineage>
        <taxon>Bacteria</taxon>
        <taxon>Bacillati</taxon>
        <taxon>Bacillota</taxon>
        <taxon>Clostridia</taxon>
        <taxon>Eubacteriales</taxon>
        <taxon>Eubacteriales Family XII. Incertae Sedis</taxon>
        <taxon>Fusibacter</taxon>
    </lineage>
</organism>
<dbReference type="InterPro" id="IPR011663">
    <property type="entry name" value="UTRA"/>
</dbReference>
<keyword evidence="1" id="KW-0805">Transcription regulation</keyword>
<name>A0ABS5PRE4_9FIRM</name>